<dbReference type="Proteomes" id="UP000053593">
    <property type="component" value="Unassembled WGS sequence"/>
</dbReference>
<keyword evidence="3" id="KW-1185">Reference proteome</keyword>
<name>A0A0D0CK67_9AGAR</name>
<feature type="region of interest" description="Disordered" evidence="1">
    <location>
        <begin position="98"/>
        <end position="124"/>
    </location>
</feature>
<sequence length="180" mass="19834">MTRSSMFQSFLSSRISNGSNTNNQAVFVRGFKISLQPTRWKRLFGTVKNTAKITPIVAGKAPKNAMSRGGVFSPEQSEISLVRGGQVSAGAREDIETFDAETPPFNDNDTSSDGASPRSADSEEEVVNVQTYHPSKIVNDYILNLSDGAVAICHDREWCSILTEYDQEIPNNEELISRIE</sequence>
<protein>
    <submittedName>
        <fullName evidence="2">Uncharacterized protein</fullName>
    </submittedName>
</protein>
<dbReference type="EMBL" id="KN834806">
    <property type="protein sequence ID" value="KIK55433.1"/>
    <property type="molecule type" value="Genomic_DNA"/>
</dbReference>
<reference evidence="2 3" key="1">
    <citation type="submission" date="2014-04" db="EMBL/GenBank/DDBJ databases">
        <title>Evolutionary Origins and Diversification of the Mycorrhizal Mutualists.</title>
        <authorList>
            <consortium name="DOE Joint Genome Institute"/>
            <consortium name="Mycorrhizal Genomics Consortium"/>
            <person name="Kohler A."/>
            <person name="Kuo A."/>
            <person name="Nagy L.G."/>
            <person name="Floudas D."/>
            <person name="Copeland A."/>
            <person name="Barry K.W."/>
            <person name="Cichocki N."/>
            <person name="Veneault-Fourrey C."/>
            <person name="LaButti K."/>
            <person name="Lindquist E.A."/>
            <person name="Lipzen A."/>
            <person name="Lundell T."/>
            <person name="Morin E."/>
            <person name="Murat C."/>
            <person name="Riley R."/>
            <person name="Ohm R."/>
            <person name="Sun H."/>
            <person name="Tunlid A."/>
            <person name="Henrissat B."/>
            <person name="Grigoriev I.V."/>
            <person name="Hibbett D.S."/>
            <person name="Martin F."/>
        </authorList>
    </citation>
    <scope>NUCLEOTIDE SEQUENCE [LARGE SCALE GENOMIC DNA]</scope>
    <source>
        <strain evidence="2 3">FD-317 M1</strain>
    </source>
</reference>
<gene>
    <name evidence="2" type="ORF">GYMLUDRAFT_840138</name>
</gene>
<organism evidence="2 3">
    <name type="scientific">Collybiopsis luxurians FD-317 M1</name>
    <dbReference type="NCBI Taxonomy" id="944289"/>
    <lineage>
        <taxon>Eukaryota</taxon>
        <taxon>Fungi</taxon>
        <taxon>Dikarya</taxon>
        <taxon>Basidiomycota</taxon>
        <taxon>Agaricomycotina</taxon>
        <taxon>Agaricomycetes</taxon>
        <taxon>Agaricomycetidae</taxon>
        <taxon>Agaricales</taxon>
        <taxon>Marasmiineae</taxon>
        <taxon>Omphalotaceae</taxon>
        <taxon>Collybiopsis</taxon>
        <taxon>Collybiopsis luxurians</taxon>
    </lineage>
</organism>
<dbReference type="AlphaFoldDB" id="A0A0D0CK67"/>
<evidence type="ECO:0000256" key="1">
    <source>
        <dbReference type="SAM" id="MobiDB-lite"/>
    </source>
</evidence>
<evidence type="ECO:0000313" key="2">
    <source>
        <dbReference type="EMBL" id="KIK55433.1"/>
    </source>
</evidence>
<feature type="compositionally biased region" description="Polar residues" evidence="1">
    <location>
        <begin position="105"/>
        <end position="114"/>
    </location>
</feature>
<proteinExistence type="predicted"/>
<dbReference type="HOGENOM" id="CLU_1496377_0_0_1"/>
<evidence type="ECO:0000313" key="3">
    <source>
        <dbReference type="Proteomes" id="UP000053593"/>
    </source>
</evidence>
<accession>A0A0D0CK67</accession>
<dbReference type="OrthoDB" id="2662290at2759"/>